<dbReference type="Proteomes" id="UP000255277">
    <property type="component" value="Unassembled WGS sequence"/>
</dbReference>
<gene>
    <name evidence="2" type="ORF">NCTC12195_03296</name>
</gene>
<keyword evidence="1" id="KW-0812">Transmembrane</keyword>
<name>A0A380FHZ6_STAGA</name>
<reference evidence="2 3" key="1">
    <citation type="submission" date="2018-06" db="EMBL/GenBank/DDBJ databases">
        <authorList>
            <consortium name="Pathogen Informatics"/>
            <person name="Doyle S."/>
        </authorList>
    </citation>
    <scope>NUCLEOTIDE SEQUENCE [LARGE SCALE GENOMIC DNA]</scope>
    <source>
        <strain evidence="2 3">NCTC12195</strain>
    </source>
</reference>
<proteinExistence type="predicted"/>
<evidence type="ECO:0000313" key="3">
    <source>
        <dbReference type="Proteomes" id="UP000255277"/>
    </source>
</evidence>
<feature type="transmembrane region" description="Helical" evidence="1">
    <location>
        <begin position="42"/>
        <end position="58"/>
    </location>
</feature>
<evidence type="ECO:0000256" key="1">
    <source>
        <dbReference type="SAM" id="Phobius"/>
    </source>
</evidence>
<feature type="transmembrane region" description="Helical" evidence="1">
    <location>
        <begin position="5"/>
        <end position="22"/>
    </location>
</feature>
<sequence length="63" mass="7444">MDFNIILAIVATGLPGLFSYWILTQLDIVFYNNNQNADKSVFTNFLILIECIYFIYFFKSSRY</sequence>
<evidence type="ECO:0000313" key="2">
    <source>
        <dbReference type="EMBL" id="SUM33827.1"/>
    </source>
</evidence>
<dbReference type="EMBL" id="UHDK01000001">
    <property type="protein sequence ID" value="SUM33827.1"/>
    <property type="molecule type" value="Genomic_DNA"/>
</dbReference>
<keyword evidence="1" id="KW-0472">Membrane</keyword>
<accession>A0A380FHZ6</accession>
<protein>
    <submittedName>
        <fullName evidence="2">Uncharacterized protein</fullName>
    </submittedName>
</protein>
<dbReference type="AlphaFoldDB" id="A0A380FHZ6"/>
<keyword evidence="1" id="KW-1133">Transmembrane helix</keyword>
<organism evidence="2 3">
    <name type="scientific">Staphylococcus gallinarum</name>
    <dbReference type="NCBI Taxonomy" id="1293"/>
    <lineage>
        <taxon>Bacteria</taxon>
        <taxon>Bacillati</taxon>
        <taxon>Bacillota</taxon>
        <taxon>Bacilli</taxon>
        <taxon>Bacillales</taxon>
        <taxon>Staphylococcaceae</taxon>
        <taxon>Staphylococcus</taxon>
    </lineage>
</organism>